<dbReference type="SUPFAM" id="SSF48431">
    <property type="entry name" value="Lipovitellin-phosvitin complex, superhelical domain"/>
    <property type="match status" value="1"/>
</dbReference>
<feature type="non-terminal residue" evidence="1">
    <location>
        <position position="1"/>
    </location>
</feature>
<accession>A0A146K2U4</accession>
<protein>
    <submittedName>
        <fullName evidence="1">Uncharacterized protein</fullName>
    </submittedName>
</protein>
<name>A0A146K2U4_9EUKA</name>
<organism evidence="1">
    <name type="scientific">Trepomonas sp. PC1</name>
    <dbReference type="NCBI Taxonomy" id="1076344"/>
    <lineage>
        <taxon>Eukaryota</taxon>
        <taxon>Metamonada</taxon>
        <taxon>Diplomonadida</taxon>
        <taxon>Hexamitidae</taxon>
        <taxon>Hexamitinae</taxon>
        <taxon>Trepomonas</taxon>
    </lineage>
</organism>
<reference evidence="1" key="1">
    <citation type="submission" date="2015-07" db="EMBL/GenBank/DDBJ databases">
        <title>Adaptation to a free-living lifestyle via gene acquisitions in the diplomonad Trepomonas sp. PC1.</title>
        <authorList>
            <person name="Xu F."/>
            <person name="Jerlstrom-Hultqvist J."/>
            <person name="Kolisko M."/>
            <person name="Simpson A.G.B."/>
            <person name="Roger A.J."/>
            <person name="Svard S.G."/>
            <person name="Andersson J.O."/>
        </authorList>
    </citation>
    <scope>NUCLEOTIDE SEQUENCE</scope>
    <source>
        <strain evidence="1">PC1</strain>
    </source>
</reference>
<dbReference type="AlphaFoldDB" id="A0A146K2U4"/>
<sequence length="557" mass="65666">ISLTKTIKFDESTTMVNKIFSVDPFMKHPYLVWQRSSPLNLFHNDLLQKSQNYLKNVLYQVFLYYFKSNNKNLHSSIKEVASFDFGLNYADPIVQKMSIQFLYRLYSINYNNEYTMRENAFQKLKERVDSQKATQQQLFFFKLIQKQKMDLSKFGETCLVESAIYLGYFKHTDWKYSFQLMFDLLQNDKILNSRQNQLTNASLIGLTHMISGYWVNEGRPTESTKAKTDYLQRKQIVEPFVKKYLQTCKDLITNEINDRAVRKTALFCLGFFVSQQENFMYESLFVQVFNEKQICSCQECEDSQSLHQLFSLGFQFLKTETLEMQSWMFKNNVLLLNADKIQYPINLHYLNQITGKQFINSNMCYEAQLTFNTITEWFFKESYDGMSHLFGSRTKTDLEPIVDCQFCYVDGSCCCSRHDHLLKLQIQDVPIQCFEFDMLARVYHNKKSQVYDVLKRLTFNPLWLCKNCGFNSNLLQFLCKEDQLQLSVLKAISGIFGLQPFSELEKQKYIEQLHAIMLQADAEMHDGVVQMFDEEYFGYFLHGVGGKWFKFGCCGLK</sequence>
<dbReference type="InterPro" id="IPR011030">
    <property type="entry name" value="Lipovitellin_superhlx_dom"/>
</dbReference>
<evidence type="ECO:0000313" key="1">
    <source>
        <dbReference type="EMBL" id="JAP89931.1"/>
    </source>
</evidence>
<gene>
    <name evidence="1" type="ORF">TPC1_30574</name>
</gene>
<dbReference type="EMBL" id="GDID01006675">
    <property type="protein sequence ID" value="JAP89931.1"/>
    <property type="molecule type" value="Transcribed_RNA"/>
</dbReference>
<proteinExistence type="predicted"/>